<protein>
    <submittedName>
        <fullName evidence="10">ABC-type sulfate transport system, permease component</fullName>
    </submittedName>
</protein>
<dbReference type="EMBL" id="CP003316">
    <property type="protein sequence ID" value="AFA38731.1"/>
    <property type="molecule type" value="Genomic_DNA"/>
</dbReference>
<evidence type="ECO:0000256" key="2">
    <source>
        <dbReference type="ARBA" id="ARBA00009306"/>
    </source>
</evidence>
<dbReference type="SUPFAM" id="SSF161098">
    <property type="entry name" value="MetI-like"/>
    <property type="match status" value="1"/>
</dbReference>
<keyword evidence="3" id="KW-0813">Transport</keyword>
<evidence type="ECO:0000256" key="5">
    <source>
        <dbReference type="ARBA" id="ARBA00022505"/>
    </source>
</evidence>
<keyword evidence="5" id="KW-0500">Molybdenum</keyword>
<dbReference type="Gene3D" id="1.10.3720.10">
    <property type="entry name" value="MetI-like"/>
    <property type="match status" value="1"/>
</dbReference>
<dbReference type="Proteomes" id="UP000009062">
    <property type="component" value="Chromosome"/>
</dbReference>
<dbReference type="HOGENOM" id="CLU_1145255_0_0_2"/>
<dbReference type="AlphaFoldDB" id="H6Q7I7"/>
<sequence>MFCNKIRFLRLYFCVFVDALLLLAVGASGLLLMLLVFLPIYFVTWSMPPGFLEAFLYTALFGAAAAALSLLPGLAAALASRRGGVVGVLSQVLYVPAVVPPTSVGVLLLASFNLPRALCINGVGAFCALRDLPAYVVNQPLGVLIAMTVMALPVSYAVFEGALREERAELYFRSLGFSGFSLLLMILLSMRRAALTAFVFAWVRSFGELGVLLVFASYPVTASIYIYNAWLTYGVGAAVGASLATALVSIGVAYLARWRLSK</sequence>
<evidence type="ECO:0000313" key="11">
    <source>
        <dbReference type="Proteomes" id="UP000009062"/>
    </source>
</evidence>
<comment type="subcellular location">
    <subcellularLocation>
        <location evidence="1">Cell membrane</location>
        <topology evidence="1">Multi-pass membrane protein</topology>
    </subcellularLocation>
</comment>
<comment type="similarity">
    <text evidence="2">Belongs to the binding-protein-dependent transport system permease family.</text>
</comment>
<dbReference type="PANTHER" id="PTHR30183:SF3">
    <property type="entry name" value="MOLYBDENUM TRANSPORT SYSTEM PERMEASE PROTEIN MODB"/>
    <property type="match status" value="1"/>
</dbReference>
<dbReference type="STRING" id="698757.Pogu_0704"/>
<evidence type="ECO:0000256" key="7">
    <source>
        <dbReference type="ARBA" id="ARBA00022989"/>
    </source>
</evidence>
<keyword evidence="6 9" id="KW-0812">Transmembrane</keyword>
<evidence type="ECO:0000256" key="4">
    <source>
        <dbReference type="ARBA" id="ARBA00022475"/>
    </source>
</evidence>
<gene>
    <name evidence="10" type="ordered locus">Pogu_0704</name>
</gene>
<evidence type="ECO:0000256" key="6">
    <source>
        <dbReference type="ARBA" id="ARBA00022692"/>
    </source>
</evidence>
<keyword evidence="11" id="KW-1185">Reference proteome</keyword>
<reference evidence="10 11" key="1">
    <citation type="journal article" date="2012" name="Stand. Genomic Sci.">
        <title>Complete genome sequence of Pyrobaculum oguniense.</title>
        <authorList>
            <person name="Bernick D.L."/>
            <person name="Karplus K."/>
            <person name="Lui L.M."/>
            <person name="Coker J.K."/>
            <person name="Murphy J.N."/>
            <person name="Chan P.P."/>
            <person name="Cozen A.E."/>
            <person name="Lowe T.M."/>
        </authorList>
    </citation>
    <scope>NUCLEOTIDE SEQUENCE [LARGE SCALE GENOMIC DNA]</scope>
    <source>
        <strain evidence="10 11">TE7</strain>
    </source>
</reference>
<feature type="transmembrane region" description="Helical" evidence="9">
    <location>
        <begin position="54"/>
        <end position="76"/>
    </location>
</feature>
<dbReference type="GO" id="GO:0005886">
    <property type="term" value="C:plasma membrane"/>
    <property type="evidence" value="ECO:0007669"/>
    <property type="project" value="UniProtKB-SubCell"/>
</dbReference>
<feature type="transmembrane region" description="Helical" evidence="9">
    <location>
        <begin position="141"/>
        <end position="159"/>
    </location>
</feature>
<dbReference type="PANTHER" id="PTHR30183">
    <property type="entry name" value="MOLYBDENUM TRANSPORT SYSTEM PERMEASE PROTEIN MODB"/>
    <property type="match status" value="1"/>
</dbReference>
<keyword evidence="4" id="KW-1003">Cell membrane</keyword>
<organism evidence="10 11">
    <name type="scientific">Pyrobaculum oguniense (strain DSM 13380 / JCM 10595 / TE7)</name>
    <dbReference type="NCBI Taxonomy" id="698757"/>
    <lineage>
        <taxon>Archaea</taxon>
        <taxon>Thermoproteota</taxon>
        <taxon>Thermoprotei</taxon>
        <taxon>Thermoproteales</taxon>
        <taxon>Thermoproteaceae</taxon>
        <taxon>Pyrobaculum</taxon>
    </lineage>
</organism>
<evidence type="ECO:0000256" key="3">
    <source>
        <dbReference type="ARBA" id="ARBA00022448"/>
    </source>
</evidence>
<keyword evidence="8 9" id="KW-0472">Membrane</keyword>
<proteinExistence type="inferred from homology"/>
<evidence type="ECO:0000256" key="8">
    <source>
        <dbReference type="ARBA" id="ARBA00023136"/>
    </source>
</evidence>
<name>H6Q7I7_PYROT</name>
<evidence type="ECO:0000256" key="9">
    <source>
        <dbReference type="SAM" id="Phobius"/>
    </source>
</evidence>
<dbReference type="eggNOG" id="arCOG00164">
    <property type="taxonomic scope" value="Archaea"/>
</dbReference>
<dbReference type="InterPro" id="IPR035906">
    <property type="entry name" value="MetI-like_sf"/>
</dbReference>
<feature type="transmembrane region" description="Helical" evidence="9">
    <location>
        <begin position="12"/>
        <end position="42"/>
    </location>
</feature>
<feature type="transmembrane region" description="Helical" evidence="9">
    <location>
        <begin position="233"/>
        <end position="256"/>
    </location>
</feature>
<evidence type="ECO:0000256" key="1">
    <source>
        <dbReference type="ARBA" id="ARBA00004651"/>
    </source>
</evidence>
<feature type="transmembrane region" description="Helical" evidence="9">
    <location>
        <begin position="171"/>
        <end position="188"/>
    </location>
</feature>
<dbReference type="KEGG" id="pog:Pogu_0704"/>
<accession>H6Q7I7</accession>
<evidence type="ECO:0000313" key="10">
    <source>
        <dbReference type="EMBL" id="AFA38731.1"/>
    </source>
</evidence>
<keyword evidence="7 9" id="KW-1133">Transmembrane helix</keyword>
<feature type="transmembrane region" description="Helical" evidence="9">
    <location>
        <begin position="209"/>
        <end position="227"/>
    </location>
</feature>